<evidence type="ECO:0000256" key="1">
    <source>
        <dbReference type="SAM" id="MobiDB-lite"/>
    </source>
</evidence>
<dbReference type="PANTHER" id="PTHR22576:SF37">
    <property type="entry name" value="MUCOSA-ASSOCIATED LYMPHOID TISSUE LYMPHOMA TRANSLOCATION PROTEIN 1"/>
    <property type="match status" value="1"/>
</dbReference>
<evidence type="ECO:0000313" key="3">
    <source>
        <dbReference type="EMBL" id="CAF1035515.1"/>
    </source>
</evidence>
<name>A0A814JDY1_9BILA</name>
<dbReference type="GO" id="GO:0006508">
    <property type="term" value="P:proteolysis"/>
    <property type="evidence" value="ECO:0007669"/>
    <property type="project" value="InterPro"/>
</dbReference>
<feature type="region of interest" description="Disordered" evidence="1">
    <location>
        <begin position="147"/>
        <end position="173"/>
    </location>
</feature>
<protein>
    <recommendedName>
        <fullName evidence="2">Caspase family p20 domain-containing protein</fullName>
    </recommendedName>
</protein>
<dbReference type="InterPro" id="IPR011600">
    <property type="entry name" value="Pept_C14_caspase"/>
</dbReference>
<evidence type="ECO:0000313" key="5">
    <source>
        <dbReference type="Proteomes" id="UP000663829"/>
    </source>
</evidence>
<feature type="compositionally biased region" description="Polar residues" evidence="1">
    <location>
        <begin position="162"/>
        <end position="172"/>
    </location>
</feature>
<dbReference type="AlphaFoldDB" id="A0A814JDY1"/>
<dbReference type="OrthoDB" id="412369at2759"/>
<dbReference type="InterPro" id="IPR029030">
    <property type="entry name" value="Caspase-like_dom_sf"/>
</dbReference>
<dbReference type="Proteomes" id="UP000663829">
    <property type="component" value="Unassembled WGS sequence"/>
</dbReference>
<dbReference type="Gene3D" id="3.40.50.1460">
    <property type="match status" value="1"/>
</dbReference>
<accession>A0A814JDY1</accession>
<dbReference type="InterPro" id="IPR001309">
    <property type="entry name" value="Pept_C14_p20"/>
</dbReference>
<gene>
    <name evidence="3" type="ORF">GPM918_LOCUS15505</name>
    <name evidence="4" type="ORF">SRO942_LOCUS15505</name>
</gene>
<dbReference type="EMBL" id="CAJOBC010003914">
    <property type="protein sequence ID" value="CAF3806129.1"/>
    <property type="molecule type" value="Genomic_DNA"/>
</dbReference>
<dbReference type="EMBL" id="CAJNOQ010003914">
    <property type="protein sequence ID" value="CAF1035515.1"/>
    <property type="molecule type" value="Genomic_DNA"/>
</dbReference>
<proteinExistence type="predicted"/>
<evidence type="ECO:0000259" key="2">
    <source>
        <dbReference type="PROSITE" id="PS50208"/>
    </source>
</evidence>
<keyword evidence="5" id="KW-1185">Reference proteome</keyword>
<reference evidence="3" key="1">
    <citation type="submission" date="2021-02" db="EMBL/GenBank/DDBJ databases">
        <authorList>
            <person name="Nowell W R."/>
        </authorList>
    </citation>
    <scope>NUCLEOTIDE SEQUENCE</scope>
</reference>
<dbReference type="Proteomes" id="UP000681722">
    <property type="component" value="Unassembled WGS sequence"/>
</dbReference>
<dbReference type="Pfam" id="PF00656">
    <property type="entry name" value="Peptidase_C14"/>
    <property type="match status" value="1"/>
</dbReference>
<dbReference type="InterPro" id="IPR052039">
    <property type="entry name" value="Caspase-related_regulators"/>
</dbReference>
<dbReference type="SUPFAM" id="SSF52129">
    <property type="entry name" value="Caspase-like"/>
    <property type="match status" value="1"/>
</dbReference>
<dbReference type="PANTHER" id="PTHR22576">
    <property type="entry name" value="MUCOSA ASSOCIATED LYMPHOID TISSUE LYMPHOMA TRANSLOCATION PROTEIN 1/PARACASPASE"/>
    <property type="match status" value="1"/>
</dbReference>
<evidence type="ECO:0000313" key="4">
    <source>
        <dbReference type="EMBL" id="CAF3806129.1"/>
    </source>
</evidence>
<dbReference type="GO" id="GO:0004197">
    <property type="term" value="F:cysteine-type endopeptidase activity"/>
    <property type="evidence" value="ECO:0007669"/>
    <property type="project" value="InterPro"/>
</dbReference>
<feature type="domain" description="Caspase family p20" evidence="2">
    <location>
        <begin position="11"/>
        <end position="87"/>
    </location>
</feature>
<comment type="caution">
    <text evidence="3">The sequence shown here is derived from an EMBL/GenBank/DDBJ whole genome shotgun (WGS) entry which is preliminary data.</text>
</comment>
<sequence length="298" mass="33105">MCAALIPTVQRRKVAMTIGNNNYDAGALENCVFDATDLSDKLKEIGFSVTLKINLRSEQMRREIEKFVETIRRGDLVFFFFAGHGTQWEDQNYLLPCDHNLDKGSVELRNQSTNAQDVLALLSNKNPFVIVFLLDCCRDYWTPSQARGRSLAGSSHRMPGSSHRTAGSSQGMTRMAAPPNSLIGFACAPGEVADDESLNRRNGRFTSHILQHITRPGEEVIMLLVDVAHGVVAETHGTQRPFTTSSFYQRGIWLVPPKTLNPTPVQPNNEGGVTGVVSHVFQKARHLPLPDLRHTRPT</sequence>
<organism evidence="3 5">
    <name type="scientific">Didymodactylos carnosus</name>
    <dbReference type="NCBI Taxonomy" id="1234261"/>
    <lineage>
        <taxon>Eukaryota</taxon>
        <taxon>Metazoa</taxon>
        <taxon>Spiralia</taxon>
        <taxon>Gnathifera</taxon>
        <taxon>Rotifera</taxon>
        <taxon>Eurotatoria</taxon>
        <taxon>Bdelloidea</taxon>
        <taxon>Philodinida</taxon>
        <taxon>Philodinidae</taxon>
        <taxon>Didymodactylos</taxon>
    </lineage>
</organism>
<dbReference type="PROSITE" id="PS50208">
    <property type="entry name" value="CASPASE_P20"/>
    <property type="match status" value="1"/>
</dbReference>